<name>A0A6C0AMU7_9ZZZZ</name>
<reference evidence="7" key="1">
    <citation type="journal article" date="2020" name="Nature">
        <title>Giant virus diversity and host interactions through global metagenomics.</title>
        <authorList>
            <person name="Schulz F."/>
            <person name="Roux S."/>
            <person name="Paez-Espino D."/>
            <person name="Jungbluth S."/>
            <person name="Walsh D.A."/>
            <person name="Denef V.J."/>
            <person name="McMahon K.D."/>
            <person name="Konstantinidis K.T."/>
            <person name="Eloe-Fadrosh E.A."/>
            <person name="Kyrpides N.C."/>
            <person name="Woyke T."/>
        </authorList>
    </citation>
    <scope>NUCLEOTIDE SEQUENCE</scope>
    <source>
        <strain evidence="7">GVMAG-S-1101161-73</strain>
    </source>
</reference>
<evidence type="ECO:0000313" key="7">
    <source>
        <dbReference type="EMBL" id="QHS81124.1"/>
    </source>
</evidence>
<feature type="domain" description="C2H2-type" evidence="6">
    <location>
        <begin position="13"/>
        <end position="40"/>
    </location>
</feature>
<accession>A0A6C0AMU7</accession>
<keyword evidence="5" id="KW-0804">Transcription</keyword>
<keyword evidence="3" id="KW-0862">Zinc</keyword>
<dbReference type="Gene3D" id="3.30.160.60">
    <property type="entry name" value="Classic Zinc Finger"/>
    <property type="match status" value="1"/>
</dbReference>
<keyword evidence="1" id="KW-0479">Metal-binding</keyword>
<dbReference type="GO" id="GO:0005634">
    <property type="term" value="C:nucleus"/>
    <property type="evidence" value="ECO:0007669"/>
    <property type="project" value="TreeGrafter"/>
</dbReference>
<organism evidence="7">
    <name type="scientific">viral metagenome</name>
    <dbReference type="NCBI Taxonomy" id="1070528"/>
    <lineage>
        <taxon>unclassified sequences</taxon>
        <taxon>metagenomes</taxon>
        <taxon>organismal metagenomes</taxon>
    </lineage>
</organism>
<dbReference type="PANTHER" id="PTHR46179">
    <property type="entry name" value="ZINC FINGER PROTEIN"/>
    <property type="match status" value="1"/>
</dbReference>
<dbReference type="InterPro" id="IPR013087">
    <property type="entry name" value="Znf_C2H2_type"/>
</dbReference>
<evidence type="ECO:0000256" key="2">
    <source>
        <dbReference type="ARBA" id="ARBA00022771"/>
    </source>
</evidence>
<evidence type="ECO:0000256" key="3">
    <source>
        <dbReference type="ARBA" id="ARBA00022833"/>
    </source>
</evidence>
<evidence type="ECO:0000259" key="6">
    <source>
        <dbReference type="PROSITE" id="PS50157"/>
    </source>
</evidence>
<sequence>MVYEYKTNEQGFYVCTICSEVKEKQNTMHYHMKKHEGKPDYECKTCSKKFYQKYALDDHIKLNHSKEPLVEIKCPFDDCVDTFIKKEHCRIHIARNHLKKQIESLIEKKESKIHICVPCKRDFNSYPAILYHAMDHMKADQLFKDKLKII</sequence>
<dbReference type="SMART" id="SM00355">
    <property type="entry name" value="ZnF_C2H2"/>
    <property type="match status" value="4"/>
</dbReference>
<evidence type="ECO:0000256" key="5">
    <source>
        <dbReference type="ARBA" id="ARBA00023163"/>
    </source>
</evidence>
<dbReference type="PROSITE" id="PS00028">
    <property type="entry name" value="ZINC_FINGER_C2H2_1"/>
    <property type="match status" value="3"/>
</dbReference>
<dbReference type="PROSITE" id="PS50157">
    <property type="entry name" value="ZINC_FINGER_C2H2_2"/>
    <property type="match status" value="2"/>
</dbReference>
<keyword evidence="2" id="KW-0863">Zinc-finger</keyword>
<protein>
    <recommendedName>
        <fullName evidence="6">C2H2-type domain-containing protein</fullName>
    </recommendedName>
</protein>
<dbReference type="GO" id="GO:0008270">
    <property type="term" value="F:zinc ion binding"/>
    <property type="evidence" value="ECO:0007669"/>
    <property type="project" value="UniProtKB-KW"/>
</dbReference>
<dbReference type="InterPro" id="IPR036236">
    <property type="entry name" value="Znf_C2H2_sf"/>
</dbReference>
<dbReference type="InterPro" id="IPR051061">
    <property type="entry name" value="Zinc_finger_trans_reg"/>
</dbReference>
<dbReference type="AlphaFoldDB" id="A0A6C0AMU7"/>
<keyword evidence="4" id="KW-0805">Transcription regulation</keyword>
<proteinExistence type="predicted"/>
<dbReference type="GO" id="GO:0006357">
    <property type="term" value="P:regulation of transcription by RNA polymerase II"/>
    <property type="evidence" value="ECO:0007669"/>
    <property type="project" value="TreeGrafter"/>
</dbReference>
<dbReference type="EMBL" id="MN740729">
    <property type="protein sequence ID" value="QHS81124.1"/>
    <property type="molecule type" value="Genomic_DNA"/>
</dbReference>
<feature type="domain" description="C2H2-type" evidence="6">
    <location>
        <begin position="41"/>
        <end position="69"/>
    </location>
</feature>
<dbReference type="SUPFAM" id="SSF57667">
    <property type="entry name" value="beta-beta-alpha zinc fingers"/>
    <property type="match status" value="1"/>
</dbReference>
<dbReference type="PANTHER" id="PTHR46179:SF13">
    <property type="entry name" value="C2H2-TYPE DOMAIN-CONTAINING PROTEIN"/>
    <property type="match status" value="1"/>
</dbReference>
<evidence type="ECO:0000256" key="1">
    <source>
        <dbReference type="ARBA" id="ARBA00022723"/>
    </source>
</evidence>
<evidence type="ECO:0000256" key="4">
    <source>
        <dbReference type="ARBA" id="ARBA00023015"/>
    </source>
</evidence>